<feature type="compositionally biased region" description="Basic and acidic residues" evidence="1">
    <location>
        <begin position="45"/>
        <end position="54"/>
    </location>
</feature>
<accession>A0A7W6Y4R2</accession>
<dbReference type="AlphaFoldDB" id="A0A7W6Y4R2"/>
<sequence>MSNISKAYMRSAILACASHALGPQVAAAQDQSSSQACKQGQFAGREGDEAETKSEVLAKCDSVIRPPQVGDQEMVEPAPPVGRTPVIKPEQSR</sequence>
<evidence type="ECO:0000313" key="8">
    <source>
        <dbReference type="Proteomes" id="UP000576087"/>
    </source>
</evidence>
<comment type="caution">
    <text evidence="5">The sequence shown here is derived from an EMBL/GenBank/DDBJ whole genome shotgun (WGS) entry which is preliminary data.</text>
</comment>
<organism evidence="5 8">
    <name type="scientific">Aliirhizobium cellulosilyticum</name>
    <dbReference type="NCBI Taxonomy" id="393664"/>
    <lineage>
        <taxon>Bacteria</taxon>
        <taxon>Pseudomonadati</taxon>
        <taxon>Pseudomonadota</taxon>
        <taxon>Alphaproteobacteria</taxon>
        <taxon>Hyphomicrobiales</taxon>
        <taxon>Rhizobiaceae</taxon>
        <taxon>Aliirhizobium</taxon>
    </lineage>
</organism>
<keyword evidence="2" id="KW-0732">Signal</keyword>
<evidence type="ECO:0000313" key="4">
    <source>
        <dbReference type="EMBL" id="MBB4414822.1"/>
    </source>
</evidence>
<feature type="signal peptide" evidence="2">
    <location>
        <begin position="1"/>
        <end position="28"/>
    </location>
</feature>
<dbReference type="Proteomes" id="UP000576087">
    <property type="component" value="Unassembled WGS sequence"/>
</dbReference>
<evidence type="ECO:0000313" key="7">
    <source>
        <dbReference type="Proteomes" id="UP000524535"/>
    </source>
</evidence>
<feature type="region of interest" description="Disordered" evidence="1">
    <location>
        <begin position="67"/>
        <end position="93"/>
    </location>
</feature>
<gene>
    <name evidence="4" type="ORF">GGE31_005368</name>
    <name evidence="3" type="ORF">GGE33_005352</name>
    <name evidence="5" type="ORF">GGE35_005352</name>
</gene>
<feature type="region of interest" description="Disordered" evidence="1">
    <location>
        <begin position="28"/>
        <end position="54"/>
    </location>
</feature>
<dbReference type="EMBL" id="JACIGW010000013">
    <property type="protein sequence ID" value="MBB4351570.1"/>
    <property type="molecule type" value="Genomic_DNA"/>
</dbReference>
<evidence type="ECO:0000256" key="2">
    <source>
        <dbReference type="SAM" id="SignalP"/>
    </source>
</evidence>
<name>A0A7W6Y4R2_9HYPH</name>
<feature type="chain" id="PRO_5036214499" evidence="2">
    <location>
        <begin position="29"/>
        <end position="93"/>
    </location>
</feature>
<dbReference type="Proteomes" id="UP000524535">
    <property type="component" value="Unassembled WGS sequence"/>
</dbReference>
<dbReference type="EMBL" id="JACIHM010000016">
    <property type="protein sequence ID" value="MBB4449496.1"/>
    <property type="molecule type" value="Genomic_DNA"/>
</dbReference>
<keyword evidence="7" id="KW-1185">Reference proteome</keyword>
<reference evidence="6 7" key="1">
    <citation type="submission" date="2020-08" db="EMBL/GenBank/DDBJ databases">
        <title>Genomic Encyclopedia of Type Strains, Phase IV (KMG-V): Genome sequencing to study the core and pangenomes of soil and plant-associated prokaryotes.</title>
        <authorList>
            <person name="Whitman W."/>
        </authorList>
    </citation>
    <scope>NUCLEOTIDE SEQUENCE [LARGE SCALE GENOMIC DNA]</scope>
    <source>
        <strain evidence="4 7">SEMIA 444</strain>
        <strain evidence="3 6">SEMIA 448</strain>
        <strain evidence="5 8">SEMIA 452</strain>
    </source>
</reference>
<evidence type="ECO:0000313" key="5">
    <source>
        <dbReference type="EMBL" id="MBB4449496.1"/>
    </source>
</evidence>
<evidence type="ECO:0000313" key="6">
    <source>
        <dbReference type="Proteomes" id="UP000520770"/>
    </source>
</evidence>
<dbReference type="Proteomes" id="UP000520770">
    <property type="component" value="Unassembled WGS sequence"/>
</dbReference>
<dbReference type="EMBL" id="JACIGY010000015">
    <property type="protein sequence ID" value="MBB4414822.1"/>
    <property type="molecule type" value="Genomic_DNA"/>
</dbReference>
<protein>
    <submittedName>
        <fullName evidence="5">Uncharacterized protein</fullName>
    </submittedName>
</protein>
<evidence type="ECO:0000256" key="1">
    <source>
        <dbReference type="SAM" id="MobiDB-lite"/>
    </source>
</evidence>
<evidence type="ECO:0000313" key="3">
    <source>
        <dbReference type="EMBL" id="MBB4351570.1"/>
    </source>
</evidence>
<proteinExistence type="predicted"/>